<dbReference type="GO" id="GO:0008408">
    <property type="term" value="F:3'-5' exonuclease activity"/>
    <property type="evidence" value="ECO:0007669"/>
    <property type="project" value="TreeGrafter"/>
</dbReference>
<dbReference type="InterPro" id="IPR036397">
    <property type="entry name" value="RNaseH_sf"/>
</dbReference>
<proteinExistence type="predicted"/>
<keyword evidence="6" id="KW-1185">Reference proteome</keyword>
<dbReference type="EC" id="2.7.7.7" evidence="5"/>
<dbReference type="PANTHER" id="PTHR30231:SF4">
    <property type="entry name" value="PROTEIN NEN2"/>
    <property type="match status" value="1"/>
</dbReference>
<dbReference type="SMART" id="SM00479">
    <property type="entry name" value="EXOIII"/>
    <property type="match status" value="1"/>
</dbReference>
<protein>
    <submittedName>
        <fullName evidence="5">DNA polymerase-3 subunit epsilon</fullName>
        <ecNumber evidence="5">2.7.7.7</ecNumber>
    </submittedName>
</protein>
<keyword evidence="1" id="KW-0540">Nuclease</keyword>
<dbReference type="Proteomes" id="UP000588158">
    <property type="component" value="Unassembled WGS sequence"/>
</dbReference>
<dbReference type="EMBL" id="JACHLZ010000001">
    <property type="protein sequence ID" value="MBB5832220.1"/>
    <property type="molecule type" value="Genomic_DNA"/>
</dbReference>
<dbReference type="GO" id="GO:0003887">
    <property type="term" value="F:DNA-directed DNA polymerase activity"/>
    <property type="evidence" value="ECO:0007669"/>
    <property type="project" value="UniProtKB-EC"/>
</dbReference>
<keyword evidence="5" id="KW-0548">Nucleotidyltransferase</keyword>
<organism evidence="5 6">
    <name type="scientific">Brachybacterium aquaticum</name>
    <dbReference type="NCBI Taxonomy" id="1432564"/>
    <lineage>
        <taxon>Bacteria</taxon>
        <taxon>Bacillati</taxon>
        <taxon>Actinomycetota</taxon>
        <taxon>Actinomycetes</taxon>
        <taxon>Micrococcales</taxon>
        <taxon>Dermabacteraceae</taxon>
        <taxon>Brachybacterium</taxon>
    </lineage>
</organism>
<evidence type="ECO:0000256" key="1">
    <source>
        <dbReference type="ARBA" id="ARBA00022722"/>
    </source>
</evidence>
<comment type="caution">
    <text evidence="5">The sequence shown here is derived from an EMBL/GenBank/DDBJ whole genome shotgun (WGS) entry which is preliminary data.</text>
</comment>
<dbReference type="Pfam" id="PF00929">
    <property type="entry name" value="RNase_T"/>
    <property type="match status" value="1"/>
</dbReference>
<evidence type="ECO:0000256" key="2">
    <source>
        <dbReference type="ARBA" id="ARBA00022801"/>
    </source>
</evidence>
<keyword evidence="2" id="KW-0378">Hydrolase</keyword>
<evidence type="ECO:0000259" key="4">
    <source>
        <dbReference type="SMART" id="SM00479"/>
    </source>
</evidence>
<keyword evidence="3" id="KW-0269">Exonuclease</keyword>
<dbReference type="SUPFAM" id="SSF53098">
    <property type="entry name" value="Ribonuclease H-like"/>
    <property type="match status" value="1"/>
</dbReference>
<evidence type="ECO:0000313" key="5">
    <source>
        <dbReference type="EMBL" id="MBB5832220.1"/>
    </source>
</evidence>
<dbReference type="CDD" id="cd06127">
    <property type="entry name" value="DEDDh"/>
    <property type="match status" value="1"/>
</dbReference>
<feature type="domain" description="Exonuclease" evidence="4">
    <location>
        <begin position="13"/>
        <end position="196"/>
    </location>
</feature>
<dbReference type="PANTHER" id="PTHR30231">
    <property type="entry name" value="DNA POLYMERASE III SUBUNIT EPSILON"/>
    <property type="match status" value="1"/>
</dbReference>
<evidence type="ECO:0000313" key="6">
    <source>
        <dbReference type="Proteomes" id="UP000588158"/>
    </source>
</evidence>
<sequence>MTTDTATGWIDRPMLGFDTETTGTNVEKDRIVTVALVHSVGPGRENETVATWLIDPGVEIPEPAQRVHGISTEHARTHGMQPAEALDEVASMIVEALGKDVPLVAFNIGFDLAILENELTRLGLPTLVDRLGHDITPVIDALVVDRGVDRYRKGKRTLTDMLAHYGIEQDGRLHTADVDVSATLDVLRAQARKFPQLTESSLQDLHREQVGWHRRWAEGMNDWLKGKGRTPDVQLSWPL</sequence>
<dbReference type="GO" id="GO:0003676">
    <property type="term" value="F:nucleic acid binding"/>
    <property type="evidence" value="ECO:0007669"/>
    <property type="project" value="InterPro"/>
</dbReference>
<name>A0A841AG19_9MICO</name>
<dbReference type="InterPro" id="IPR012337">
    <property type="entry name" value="RNaseH-like_sf"/>
</dbReference>
<dbReference type="AlphaFoldDB" id="A0A841AG19"/>
<dbReference type="InterPro" id="IPR013520">
    <property type="entry name" value="Ribonucl_H"/>
</dbReference>
<reference evidence="5 6" key="1">
    <citation type="submission" date="2020-08" db="EMBL/GenBank/DDBJ databases">
        <title>Sequencing the genomes of 1000 actinobacteria strains.</title>
        <authorList>
            <person name="Klenk H.-P."/>
        </authorList>
    </citation>
    <scope>NUCLEOTIDE SEQUENCE [LARGE SCALE GENOMIC DNA]</scope>
    <source>
        <strain evidence="5 6">DSM 28796</strain>
    </source>
</reference>
<dbReference type="Gene3D" id="3.30.420.10">
    <property type="entry name" value="Ribonuclease H-like superfamily/Ribonuclease H"/>
    <property type="match status" value="1"/>
</dbReference>
<dbReference type="RefSeq" id="WP_184325580.1">
    <property type="nucleotide sequence ID" value="NZ_JACHLZ010000001.1"/>
</dbReference>
<evidence type="ECO:0000256" key="3">
    <source>
        <dbReference type="ARBA" id="ARBA00022839"/>
    </source>
</evidence>
<dbReference type="GO" id="GO:0005829">
    <property type="term" value="C:cytosol"/>
    <property type="evidence" value="ECO:0007669"/>
    <property type="project" value="TreeGrafter"/>
</dbReference>
<dbReference type="NCBIfam" id="NF005927">
    <property type="entry name" value="PRK07942.1"/>
    <property type="match status" value="1"/>
</dbReference>
<gene>
    <name evidence="5" type="ORF">HNR70_002033</name>
</gene>
<keyword evidence="5" id="KW-0808">Transferase</keyword>
<accession>A0A841AG19</accession>